<keyword evidence="5" id="KW-1185">Reference proteome</keyword>
<dbReference type="PROSITE" id="PS51704">
    <property type="entry name" value="GP_PDE"/>
    <property type="match status" value="1"/>
</dbReference>
<feature type="compositionally biased region" description="Polar residues" evidence="1">
    <location>
        <begin position="14"/>
        <end position="23"/>
    </location>
</feature>
<name>A0AAN7C6G1_9PEZI</name>
<dbReference type="Proteomes" id="UP001303760">
    <property type="component" value="Unassembled WGS sequence"/>
</dbReference>
<feature type="region of interest" description="Disordered" evidence="1">
    <location>
        <begin position="1"/>
        <end position="31"/>
    </location>
</feature>
<evidence type="ECO:0000313" key="5">
    <source>
        <dbReference type="Proteomes" id="UP001303760"/>
    </source>
</evidence>
<feature type="domain" description="GP-PDE" evidence="3">
    <location>
        <begin position="31"/>
        <end position="255"/>
    </location>
</feature>
<sequence>MSAEEMPLLRETGSPASADNNPPTGGGCQLPQNIGHRGYKAAFPENTMAAFRGAVAAGAHAIETDLHLSRDGVAVLSHDATLKRCFGIDKKIADCDWEYLRTLQTVQRPCQGMPRLADLLEWLAQPGLESVWVLLDIKLDDDPELLLAAIARAVGSENYVHLARALLPSFPLAYIGFSLVYAKRFLSDAHPDVHFNLFQPVLVGPLGARFRREVRRRGRRLFVWTVNDEQWMRWSCRKGVDAVVTDEVGRFADVRDGLDQESVGGSDGGAGEGKMVAVARNRRRGDVGGPLLRKVGLYVKAFVLQGAALLFTVLLWHRLSTRGAMGRRRLKGKPVLDKT</sequence>
<protein>
    <submittedName>
        <fullName evidence="4">PLC-like phosphodiesterase</fullName>
    </submittedName>
</protein>
<comment type="caution">
    <text evidence="4">The sequence shown here is derived from an EMBL/GenBank/DDBJ whole genome shotgun (WGS) entry which is preliminary data.</text>
</comment>
<dbReference type="AlphaFoldDB" id="A0AAN7C6G1"/>
<dbReference type="PANTHER" id="PTHR43805">
    <property type="entry name" value="GLYCEROPHOSPHORYL DIESTER PHOSPHODIESTERASE"/>
    <property type="match status" value="1"/>
</dbReference>
<dbReference type="InterPro" id="IPR030395">
    <property type="entry name" value="GP_PDE_dom"/>
</dbReference>
<dbReference type="PANTHER" id="PTHR43805:SF1">
    <property type="entry name" value="GP-PDE DOMAIN-CONTAINING PROTEIN"/>
    <property type="match status" value="1"/>
</dbReference>
<dbReference type="CDD" id="cd08570">
    <property type="entry name" value="GDPD_YPL206cp_fungi"/>
    <property type="match status" value="1"/>
</dbReference>
<dbReference type="GO" id="GO:0008081">
    <property type="term" value="F:phosphoric diester hydrolase activity"/>
    <property type="evidence" value="ECO:0007669"/>
    <property type="project" value="InterPro"/>
</dbReference>
<dbReference type="EMBL" id="MU860203">
    <property type="protein sequence ID" value="KAK4236274.1"/>
    <property type="molecule type" value="Genomic_DNA"/>
</dbReference>
<proteinExistence type="predicted"/>
<evidence type="ECO:0000259" key="3">
    <source>
        <dbReference type="PROSITE" id="PS51704"/>
    </source>
</evidence>
<organism evidence="4 5">
    <name type="scientific">Achaetomium macrosporum</name>
    <dbReference type="NCBI Taxonomy" id="79813"/>
    <lineage>
        <taxon>Eukaryota</taxon>
        <taxon>Fungi</taxon>
        <taxon>Dikarya</taxon>
        <taxon>Ascomycota</taxon>
        <taxon>Pezizomycotina</taxon>
        <taxon>Sordariomycetes</taxon>
        <taxon>Sordariomycetidae</taxon>
        <taxon>Sordariales</taxon>
        <taxon>Chaetomiaceae</taxon>
        <taxon>Achaetomium</taxon>
    </lineage>
</organism>
<dbReference type="SUPFAM" id="SSF51695">
    <property type="entry name" value="PLC-like phosphodiesterases"/>
    <property type="match status" value="1"/>
</dbReference>
<feature type="transmembrane region" description="Helical" evidence="2">
    <location>
        <begin position="297"/>
        <end position="319"/>
    </location>
</feature>
<keyword evidence="2" id="KW-0472">Membrane</keyword>
<dbReference type="Pfam" id="PF03009">
    <property type="entry name" value="GDPD"/>
    <property type="match status" value="2"/>
</dbReference>
<evidence type="ECO:0000256" key="1">
    <source>
        <dbReference type="SAM" id="MobiDB-lite"/>
    </source>
</evidence>
<reference evidence="4" key="2">
    <citation type="submission" date="2023-05" db="EMBL/GenBank/DDBJ databases">
        <authorList>
            <consortium name="Lawrence Berkeley National Laboratory"/>
            <person name="Steindorff A."/>
            <person name="Hensen N."/>
            <person name="Bonometti L."/>
            <person name="Westerberg I."/>
            <person name="Brannstrom I.O."/>
            <person name="Guillou S."/>
            <person name="Cros-Aarteil S."/>
            <person name="Calhoun S."/>
            <person name="Haridas S."/>
            <person name="Kuo A."/>
            <person name="Mondo S."/>
            <person name="Pangilinan J."/>
            <person name="Riley R."/>
            <person name="Labutti K."/>
            <person name="Andreopoulos B."/>
            <person name="Lipzen A."/>
            <person name="Chen C."/>
            <person name="Yanf M."/>
            <person name="Daum C."/>
            <person name="Ng V."/>
            <person name="Clum A."/>
            <person name="Ohm R."/>
            <person name="Martin F."/>
            <person name="Silar P."/>
            <person name="Natvig D."/>
            <person name="Lalanne C."/>
            <person name="Gautier V."/>
            <person name="Ament-Velasquez S.L."/>
            <person name="Kruys A."/>
            <person name="Hutchinson M.I."/>
            <person name="Powell A.J."/>
            <person name="Barry K."/>
            <person name="Miller A.N."/>
            <person name="Grigoriev I.V."/>
            <person name="Debuchy R."/>
            <person name="Gladieux P."/>
            <person name="Thoren M.H."/>
            <person name="Johannesson H."/>
        </authorList>
    </citation>
    <scope>NUCLEOTIDE SEQUENCE</scope>
    <source>
        <strain evidence="4">CBS 532.94</strain>
    </source>
</reference>
<dbReference type="InterPro" id="IPR017946">
    <property type="entry name" value="PLC-like_Pdiesterase_TIM-brl"/>
</dbReference>
<reference evidence="4" key="1">
    <citation type="journal article" date="2023" name="Mol. Phylogenet. Evol.">
        <title>Genome-scale phylogeny and comparative genomics of the fungal order Sordariales.</title>
        <authorList>
            <person name="Hensen N."/>
            <person name="Bonometti L."/>
            <person name="Westerberg I."/>
            <person name="Brannstrom I.O."/>
            <person name="Guillou S."/>
            <person name="Cros-Aarteil S."/>
            <person name="Calhoun S."/>
            <person name="Haridas S."/>
            <person name="Kuo A."/>
            <person name="Mondo S."/>
            <person name="Pangilinan J."/>
            <person name="Riley R."/>
            <person name="LaButti K."/>
            <person name="Andreopoulos B."/>
            <person name="Lipzen A."/>
            <person name="Chen C."/>
            <person name="Yan M."/>
            <person name="Daum C."/>
            <person name="Ng V."/>
            <person name="Clum A."/>
            <person name="Steindorff A."/>
            <person name="Ohm R.A."/>
            <person name="Martin F."/>
            <person name="Silar P."/>
            <person name="Natvig D.O."/>
            <person name="Lalanne C."/>
            <person name="Gautier V."/>
            <person name="Ament-Velasquez S.L."/>
            <person name="Kruys A."/>
            <person name="Hutchinson M.I."/>
            <person name="Powell A.J."/>
            <person name="Barry K."/>
            <person name="Miller A.N."/>
            <person name="Grigoriev I.V."/>
            <person name="Debuchy R."/>
            <person name="Gladieux P."/>
            <person name="Hiltunen Thoren M."/>
            <person name="Johannesson H."/>
        </authorList>
    </citation>
    <scope>NUCLEOTIDE SEQUENCE</scope>
    <source>
        <strain evidence="4">CBS 532.94</strain>
    </source>
</reference>
<accession>A0AAN7C6G1</accession>
<dbReference type="GO" id="GO:0006629">
    <property type="term" value="P:lipid metabolic process"/>
    <property type="evidence" value="ECO:0007669"/>
    <property type="project" value="InterPro"/>
</dbReference>
<gene>
    <name evidence="4" type="ORF">C8A03DRAFT_35841</name>
</gene>
<keyword evidence="2" id="KW-0812">Transmembrane</keyword>
<dbReference type="Gene3D" id="3.20.20.190">
    <property type="entry name" value="Phosphatidylinositol (PI) phosphodiesterase"/>
    <property type="match status" value="1"/>
</dbReference>
<keyword evidence="2" id="KW-1133">Transmembrane helix</keyword>
<evidence type="ECO:0000313" key="4">
    <source>
        <dbReference type="EMBL" id="KAK4236274.1"/>
    </source>
</evidence>
<evidence type="ECO:0000256" key="2">
    <source>
        <dbReference type="SAM" id="Phobius"/>
    </source>
</evidence>